<dbReference type="InterPro" id="IPR044541">
    <property type="entry name" value="FAF1_UBA"/>
</dbReference>
<sequence length="900" mass="99742">MERDVILADFQACTGLHDVEYCISVLEAHDWNLTEAVTSALTECVTDTYSDFPTSNVELLTHSPVDPEPGPHNEHQQDTEPSPDPVVVPNIPAPPSPMRSRIKAATSQATNTEPYPVIEVDAGPVLSSGSVRILHFDIHLELPAESHSSEPRIYQDCFTFPETETVGSLKHHFIERGITELTLLATSPGWASALPDITPNSLLAHLSFEGHSAHSFNDNSVTLRLLHLPKFNTIRAELVQTPTTTDRPNTSLNSKSTSHIELRVHVCNESALPGASSPSSLGQSSSTPHGFHTHALRLRPEWRVNRICHDVAGLVGVPTNRQLWSVESPRETNVTASADSELNRLVLELNRHCLRVPSNGIRSVNTTPSNPSLRDLGLRSDTVYVLYLSEKSGKPRDQDLPSKPSTDRKNVNPPEDSVLASGSCSPRSDPMDRTSSKRPLDHSGFHHQKRTERMHSFDNPPEVDDDYEDDDMEPVYFSDDIVDEVEPQKPSVWSTPLISDSGYEGDPGEAIEQFCHLFIQRYCGDGETMAPPFITGSLDTALNSTVGATTVAERKPLFVYLHNDESVACHVFCQKILCSSSLCQFFGENDFSLWPWDVTRPRAKERLFGWLENKLPNLASVVIPLSVDSYPVLAMVGKISSQLEVLCVVLGTGAVTSLLSPRPPDDMNFPPLDSPGNNRPSLRPFPVASSGCLKEDVIVSELWQAYTTYLEMLAPEQAAETERLARQLVREEQERAYQESLRLDKLKARALTAEKERLEQERIEQERFLEESEATKRRLQMAATLPPEPPAPSTLAAEAFLASPKGAGGIACLRFRLPRDHPGSSSAKPSEAVNGFLGRRFSGLDKLKHVLAYIESQGFSKSDYKLLTTYPRRDLTTLDENATMVDLKLVPQETLTLEER</sequence>
<dbReference type="Pfam" id="PF21021">
    <property type="entry name" value="FAF1"/>
    <property type="match status" value="1"/>
</dbReference>
<dbReference type="InterPro" id="IPR029071">
    <property type="entry name" value="Ubiquitin-like_domsf"/>
</dbReference>
<dbReference type="EMBL" id="JTDE01001336">
    <property type="protein sequence ID" value="KAF7259155.1"/>
    <property type="molecule type" value="Genomic_DNA"/>
</dbReference>
<dbReference type="Gene3D" id="3.10.20.90">
    <property type="entry name" value="Phosphatidylinositol 3-kinase Catalytic Subunit, Chain A, domain 1"/>
    <property type="match status" value="1"/>
</dbReference>
<accession>A0A8S9YVP9</accession>
<dbReference type="Pfam" id="PF14555">
    <property type="entry name" value="UBA_4"/>
    <property type="match status" value="1"/>
</dbReference>
<dbReference type="InterPro" id="IPR050730">
    <property type="entry name" value="UBX_domain-protein"/>
</dbReference>
<dbReference type="PANTHER" id="PTHR23322">
    <property type="entry name" value="FAS-ASSOCIATED PROTEIN"/>
    <property type="match status" value="1"/>
</dbReference>
<dbReference type="GO" id="GO:0005783">
    <property type="term" value="C:endoplasmic reticulum"/>
    <property type="evidence" value="ECO:0007669"/>
    <property type="project" value="TreeGrafter"/>
</dbReference>
<dbReference type="Gene3D" id="1.10.8.10">
    <property type="entry name" value="DNA helicase RuvA subunit, C-terminal domain"/>
    <property type="match status" value="1"/>
</dbReference>
<feature type="compositionally biased region" description="Basic and acidic residues" evidence="2">
    <location>
        <begin position="429"/>
        <end position="444"/>
    </location>
</feature>
<feature type="region of interest" description="Disordered" evidence="2">
    <location>
        <begin position="58"/>
        <end position="99"/>
    </location>
</feature>
<gene>
    <name evidence="4" type="ORF">EG68_03491</name>
</gene>
<evidence type="ECO:0000256" key="2">
    <source>
        <dbReference type="SAM" id="MobiDB-lite"/>
    </source>
</evidence>
<dbReference type="Pfam" id="PF00789">
    <property type="entry name" value="UBX"/>
    <property type="match status" value="1"/>
</dbReference>
<dbReference type="InterPro" id="IPR006577">
    <property type="entry name" value="UAS"/>
</dbReference>
<protein>
    <recommendedName>
        <fullName evidence="3">UBX domain-containing protein</fullName>
    </recommendedName>
</protein>
<dbReference type="PANTHER" id="PTHR23322:SF96">
    <property type="entry name" value="FAS-ASSOCIATED FACTOR 1"/>
    <property type="match status" value="1"/>
</dbReference>
<dbReference type="SMART" id="SM00594">
    <property type="entry name" value="UAS"/>
    <property type="match status" value="1"/>
</dbReference>
<dbReference type="GO" id="GO:0036503">
    <property type="term" value="P:ERAD pathway"/>
    <property type="evidence" value="ECO:0007669"/>
    <property type="project" value="TreeGrafter"/>
</dbReference>
<feature type="region of interest" description="Disordered" evidence="2">
    <location>
        <begin position="389"/>
        <end position="467"/>
    </location>
</feature>
<dbReference type="InterPro" id="IPR001012">
    <property type="entry name" value="UBX_dom"/>
</dbReference>
<dbReference type="InterPro" id="IPR049483">
    <property type="entry name" value="FAF1_2-like_UAS"/>
</dbReference>
<dbReference type="OrthoDB" id="1920064at2759"/>
<evidence type="ECO:0000313" key="4">
    <source>
        <dbReference type="EMBL" id="KAF7259155.1"/>
    </source>
</evidence>
<dbReference type="InterPro" id="IPR036249">
    <property type="entry name" value="Thioredoxin-like_sf"/>
</dbReference>
<feature type="compositionally biased region" description="Basic and acidic residues" evidence="2">
    <location>
        <begin position="391"/>
        <end position="410"/>
    </location>
</feature>
<dbReference type="Gene3D" id="3.40.30.10">
    <property type="entry name" value="Glutaredoxin"/>
    <property type="match status" value="1"/>
</dbReference>
<dbReference type="CDD" id="cd01771">
    <property type="entry name" value="UBX_UBXN3A"/>
    <property type="match status" value="1"/>
</dbReference>
<dbReference type="SMART" id="SM00166">
    <property type="entry name" value="UBX"/>
    <property type="match status" value="1"/>
</dbReference>
<evidence type="ECO:0000313" key="5">
    <source>
        <dbReference type="Proteomes" id="UP000822476"/>
    </source>
</evidence>
<dbReference type="SUPFAM" id="SSF52833">
    <property type="entry name" value="Thioredoxin-like"/>
    <property type="match status" value="1"/>
</dbReference>
<proteinExistence type="predicted"/>
<dbReference type="GO" id="GO:0043130">
    <property type="term" value="F:ubiquitin binding"/>
    <property type="evidence" value="ECO:0007669"/>
    <property type="project" value="TreeGrafter"/>
</dbReference>
<dbReference type="AlphaFoldDB" id="A0A8S9YVP9"/>
<dbReference type="GO" id="GO:0005634">
    <property type="term" value="C:nucleus"/>
    <property type="evidence" value="ECO:0007669"/>
    <property type="project" value="TreeGrafter"/>
</dbReference>
<feature type="compositionally biased region" description="Pro residues" evidence="2">
    <location>
        <begin position="82"/>
        <end position="97"/>
    </location>
</feature>
<organism evidence="4 5">
    <name type="scientific">Paragonimus skrjabini miyazakii</name>
    <dbReference type="NCBI Taxonomy" id="59628"/>
    <lineage>
        <taxon>Eukaryota</taxon>
        <taxon>Metazoa</taxon>
        <taxon>Spiralia</taxon>
        <taxon>Lophotrochozoa</taxon>
        <taxon>Platyhelminthes</taxon>
        <taxon>Trematoda</taxon>
        <taxon>Digenea</taxon>
        <taxon>Plagiorchiida</taxon>
        <taxon>Troglotremata</taxon>
        <taxon>Troglotrematidae</taxon>
        <taxon>Paragonimus</taxon>
    </lineage>
</organism>
<feature type="domain" description="UBX" evidence="3">
    <location>
        <begin position="839"/>
        <end position="897"/>
    </location>
</feature>
<dbReference type="SUPFAM" id="SSF54236">
    <property type="entry name" value="Ubiquitin-like"/>
    <property type="match status" value="1"/>
</dbReference>
<comment type="caution">
    <text evidence="4">The sequence shown here is derived from an EMBL/GenBank/DDBJ whole genome shotgun (WGS) entry which is preliminary data.</text>
</comment>
<name>A0A8S9YVP9_9TREM</name>
<dbReference type="CDD" id="cd14413">
    <property type="entry name" value="UBA_FAF1"/>
    <property type="match status" value="1"/>
</dbReference>
<keyword evidence="1" id="KW-0175">Coiled coil</keyword>
<feature type="compositionally biased region" description="Basic and acidic residues" evidence="2">
    <location>
        <begin position="69"/>
        <end position="78"/>
    </location>
</feature>
<keyword evidence="5" id="KW-1185">Reference proteome</keyword>
<feature type="coiled-coil region" evidence="1">
    <location>
        <begin position="741"/>
        <end position="775"/>
    </location>
</feature>
<evidence type="ECO:0000256" key="1">
    <source>
        <dbReference type="SAM" id="Coils"/>
    </source>
</evidence>
<reference evidence="4" key="1">
    <citation type="submission" date="2019-07" db="EMBL/GenBank/DDBJ databases">
        <title>Annotation for the trematode Paragonimus miyazaki's.</title>
        <authorList>
            <person name="Choi Y.-J."/>
        </authorList>
    </citation>
    <scope>NUCLEOTIDE SEQUENCE</scope>
    <source>
        <strain evidence="4">Japan</strain>
    </source>
</reference>
<evidence type="ECO:0000259" key="3">
    <source>
        <dbReference type="PROSITE" id="PS50033"/>
    </source>
</evidence>
<dbReference type="Proteomes" id="UP000822476">
    <property type="component" value="Unassembled WGS sequence"/>
</dbReference>
<dbReference type="InterPro" id="IPR033043">
    <property type="entry name" value="FAF1-like_UBX"/>
</dbReference>
<dbReference type="PROSITE" id="PS50033">
    <property type="entry name" value="UBX"/>
    <property type="match status" value="1"/>
</dbReference>